<evidence type="ECO:0000313" key="2">
    <source>
        <dbReference type="EMBL" id="KKM67911.1"/>
    </source>
</evidence>
<dbReference type="GO" id="GO:0016887">
    <property type="term" value="F:ATP hydrolysis activity"/>
    <property type="evidence" value="ECO:0007669"/>
    <property type="project" value="InterPro"/>
</dbReference>
<dbReference type="PIRSF" id="PIRSF002849">
    <property type="entry name" value="AAA_ATPase_chaperone_MoxR_prd"/>
    <property type="match status" value="1"/>
</dbReference>
<dbReference type="SUPFAM" id="SSF52540">
    <property type="entry name" value="P-loop containing nucleoside triphosphate hydrolases"/>
    <property type="match status" value="1"/>
</dbReference>
<dbReference type="CDD" id="cd00009">
    <property type="entry name" value="AAA"/>
    <property type="match status" value="1"/>
</dbReference>
<evidence type="ECO:0000259" key="1">
    <source>
        <dbReference type="SMART" id="SM00382"/>
    </source>
</evidence>
<protein>
    <recommendedName>
        <fullName evidence="1">AAA+ ATPase domain-containing protein</fullName>
    </recommendedName>
</protein>
<sequence>MVDVRIVSEIQKRFKIIGRTEELKQIILAHKVSKNILLEGPVGVGKTTLARAIAEYYRSDSDDSKFYRVDCSEELLPHNLVGYFDPPLVISKGYEEDSYKNGPLALAMLNGGCLFVNEINRMPENTQNSLLTALDEGILEIPKLKTIKAHKEFFVIATQNPAAHVGVTVLGEAIMDRFIWIYLSYQNPEEEIQIIKQEANLNQDHEEKVATISQYIVQATRESSSIRRGSSIRGAIDLATIISQYDNQSSTSNWIEAAVMSLYNKIELEDGLTQSKKEIITNIVLAALNKSDFQ</sequence>
<dbReference type="InterPro" id="IPR050764">
    <property type="entry name" value="CbbQ/NirQ/NorQ/GpvN"/>
</dbReference>
<dbReference type="InterPro" id="IPR003593">
    <property type="entry name" value="AAA+_ATPase"/>
</dbReference>
<dbReference type="InterPro" id="IPR011703">
    <property type="entry name" value="ATPase_AAA-3"/>
</dbReference>
<feature type="domain" description="AAA+ ATPase" evidence="1">
    <location>
        <begin position="32"/>
        <end position="186"/>
    </location>
</feature>
<organism evidence="2">
    <name type="scientific">marine sediment metagenome</name>
    <dbReference type="NCBI Taxonomy" id="412755"/>
    <lineage>
        <taxon>unclassified sequences</taxon>
        <taxon>metagenomes</taxon>
        <taxon>ecological metagenomes</taxon>
    </lineage>
</organism>
<dbReference type="AlphaFoldDB" id="A0A0F9JZN3"/>
<dbReference type="PANTHER" id="PTHR42759:SF1">
    <property type="entry name" value="MAGNESIUM-CHELATASE SUBUNIT CHLD"/>
    <property type="match status" value="1"/>
</dbReference>
<dbReference type="Gene3D" id="3.40.50.300">
    <property type="entry name" value="P-loop containing nucleotide triphosphate hydrolases"/>
    <property type="match status" value="1"/>
</dbReference>
<dbReference type="InterPro" id="IPR027417">
    <property type="entry name" value="P-loop_NTPase"/>
</dbReference>
<dbReference type="PANTHER" id="PTHR42759">
    <property type="entry name" value="MOXR FAMILY PROTEIN"/>
    <property type="match status" value="1"/>
</dbReference>
<accession>A0A0F9JZN3</accession>
<reference evidence="2" key="1">
    <citation type="journal article" date="2015" name="Nature">
        <title>Complex archaea that bridge the gap between prokaryotes and eukaryotes.</title>
        <authorList>
            <person name="Spang A."/>
            <person name="Saw J.H."/>
            <person name="Jorgensen S.L."/>
            <person name="Zaremba-Niedzwiedzka K."/>
            <person name="Martijn J."/>
            <person name="Lind A.E."/>
            <person name="van Eijk R."/>
            <person name="Schleper C."/>
            <person name="Guy L."/>
            <person name="Ettema T.J."/>
        </authorList>
    </citation>
    <scope>NUCLEOTIDE SEQUENCE</scope>
</reference>
<proteinExistence type="predicted"/>
<dbReference type="EMBL" id="LAZR01010266">
    <property type="protein sequence ID" value="KKM67911.1"/>
    <property type="molecule type" value="Genomic_DNA"/>
</dbReference>
<name>A0A0F9JZN3_9ZZZZ</name>
<dbReference type="GO" id="GO:0005524">
    <property type="term" value="F:ATP binding"/>
    <property type="evidence" value="ECO:0007669"/>
    <property type="project" value="InterPro"/>
</dbReference>
<dbReference type="SMART" id="SM00382">
    <property type="entry name" value="AAA"/>
    <property type="match status" value="1"/>
</dbReference>
<comment type="caution">
    <text evidence="2">The sequence shown here is derived from an EMBL/GenBank/DDBJ whole genome shotgun (WGS) entry which is preliminary data.</text>
</comment>
<dbReference type="Pfam" id="PF07726">
    <property type="entry name" value="AAA_3"/>
    <property type="match status" value="1"/>
</dbReference>
<gene>
    <name evidence="2" type="ORF">LCGC14_1466340</name>
</gene>